<reference evidence="8" key="1">
    <citation type="submission" date="2025-08" db="UniProtKB">
        <authorList>
            <consortium name="RefSeq"/>
        </authorList>
    </citation>
    <scope>IDENTIFICATION</scope>
</reference>
<dbReference type="GeneID" id="103605778"/>
<feature type="non-terminal residue" evidence="8">
    <location>
        <position position="1"/>
    </location>
</feature>
<gene>
    <name evidence="8" type="primary">LOC103605778</name>
</gene>
<proteinExistence type="predicted"/>
<organism evidence="7 8">
    <name type="scientific">Galeopterus variegatus</name>
    <name type="common">Malayan flying lemur</name>
    <name type="synonym">Cynocephalus variegatus</name>
    <dbReference type="NCBI Taxonomy" id="482537"/>
    <lineage>
        <taxon>Eukaryota</taxon>
        <taxon>Metazoa</taxon>
        <taxon>Chordata</taxon>
        <taxon>Craniata</taxon>
        <taxon>Vertebrata</taxon>
        <taxon>Euteleostomi</taxon>
        <taxon>Mammalia</taxon>
        <taxon>Eutheria</taxon>
        <taxon>Euarchontoglires</taxon>
        <taxon>Dermoptera</taxon>
        <taxon>Cynocephalidae</taxon>
        <taxon>Galeopterus</taxon>
    </lineage>
</organism>
<accession>A0ABM0S6Y7</accession>
<dbReference type="PANTHER" id="PTHR18937">
    <property type="entry name" value="STRUCTURAL MAINTENANCE OF CHROMOSOMES SMC FAMILY MEMBER"/>
    <property type="match status" value="1"/>
</dbReference>
<feature type="coiled-coil region" evidence="4">
    <location>
        <begin position="28"/>
        <end position="65"/>
    </location>
</feature>
<evidence type="ECO:0000256" key="3">
    <source>
        <dbReference type="ARBA" id="ARBA00022454"/>
    </source>
</evidence>
<dbReference type="Gene3D" id="3.40.50.300">
    <property type="entry name" value="P-loop containing nucleotide triphosphate hydrolases"/>
    <property type="match status" value="1"/>
</dbReference>
<evidence type="ECO:0000256" key="2">
    <source>
        <dbReference type="ARBA" id="ARBA00004286"/>
    </source>
</evidence>
<feature type="domain" description="RecF/RecN/SMC N-terminal" evidence="6">
    <location>
        <begin position="62"/>
        <end position="344"/>
    </location>
</feature>
<dbReference type="InterPro" id="IPR027417">
    <property type="entry name" value="P-loop_NTPase"/>
</dbReference>
<evidence type="ECO:0000256" key="4">
    <source>
        <dbReference type="SAM" id="Coils"/>
    </source>
</evidence>
<comment type="subcellular location">
    <subcellularLocation>
        <location evidence="2">Chromosome</location>
    </subcellularLocation>
    <subcellularLocation>
        <location evidence="1">Nucleus</location>
    </subcellularLocation>
</comment>
<keyword evidence="7" id="KW-1185">Reference proteome</keyword>
<protein>
    <submittedName>
        <fullName evidence="8">Structural maintenance of chromosomes protein 1B-like</fullName>
    </submittedName>
</protein>
<keyword evidence="3" id="KW-0158">Chromosome</keyword>
<name>A0ABM0S6Y7_GALVR</name>
<evidence type="ECO:0000313" key="7">
    <source>
        <dbReference type="Proteomes" id="UP000694923"/>
    </source>
</evidence>
<keyword evidence="4" id="KW-0175">Coiled coil</keyword>
<dbReference type="Proteomes" id="UP000694923">
    <property type="component" value="Unplaced"/>
</dbReference>
<evidence type="ECO:0000256" key="5">
    <source>
        <dbReference type="SAM" id="MobiDB-lite"/>
    </source>
</evidence>
<dbReference type="SUPFAM" id="SSF52540">
    <property type="entry name" value="P-loop containing nucleoside triphosphate hydrolases"/>
    <property type="match status" value="1"/>
</dbReference>
<dbReference type="PANTHER" id="PTHR18937:SF147">
    <property type="entry name" value="STRUCTURAL MAINTENANCE OF CHROMOSOMES PROTEIN 1B"/>
    <property type="match status" value="1"/>
</dbReference>
<evidence type="ECO:0000313" key="8">
    <source>
        <dbReference type="RefSeq" id="XP_008588628.1"/>
    </source>
</evidence>
<feature type="compositionally biased region" description="Basic and acidic residues" evidence="5">
    <location>
        <begin position="369"/>
        <end position="384"/>
    </location>
</feature>
<dbReference type="InterPro" id="IPR003395">
    <property type="entry name" value="RecF/RecN/SMC_N"/>
</dbReference>
<sequence>LEFEKQKTWLNIRLEYSRSQLTKKLHKVNALKKDIQKRREDIDNLKKAEENCRQILDELMAKQQQLKDVIITQNSNIDTVQTQIEEERKKFLAVESSTGWICVSYLHISYPKENRITAIGVKNVLHSDVQALQSDQEVKAHLRSLLQQIASQEDVLCKTAAPNQRAQENLKTLRHKFQEYTDAFEAITKEARMRRQEFEQVKKRRYDLFSRCFEHVSTSVDQVYKKLCGNNSAQAFLMAENSEEPYLEGISYSCVAPGKRFMLMDDLSRGEKCVAALALLFAVHSFQPAPLFVLNEVDAALDNTNIGKVSSYIKEQSQEQFQMIVISSKEEFFSKADSVIGICPEYEDCMFSRVLTLDLSQYPDTEDQETSKRHGESHEKVECP</sequence>
<dbReference type="RefSeq" id="XP_008588628.1">
    <property type="nucleotide sequence ID" value="XM_008590406.1"/>
</dbReference>
<dbReference type="Pfam" id="PF02463">
    <property type="entry name" value="SMC_N"/>
    <property type="match status" value="1"/>
</dbReference>
<evidence type="ECO:0000259" key="6">
    <source>
        <dbReference type="Pfam" id="PF02463"/>
    </source>
</evidence>
<evidence type="ECO:0000256" key="1">
    <source>
        <dbReference type="ARBA" id="ARBA00004123"/>
    </source>
</evidence>
<feature type="region of interest" description="Disordered" evidence="5">
    <location>
        <begin position="365"/>
        <end position="384"/>
    </location>
</feature>